<keyword evidence="2 6" id="KW-1003">Cell membrane</keyword>
<evidence type="ECO:0000256" key="4">
    <source>
        <dbReference type="ARBA" id="ARBA00022989"/>
    </source>
</evidence>
<evidence type="ECO:0000313" key="9">
    <source>
        <dbReference type="Proteomes" id="UP000518605"/>
    </source>
</evidence>
<feature type="transmembrane region" description="Helical" evidence="6">
    <location>
        <begin position="41"/>
        <end position="63"/>
    </location>
</feature>
<name>A0A7W5GCR8_9BACL</name>
<dbReference type="RefSeq" id="WP_183569574.1">
    <property type="nucleotide sequence ID" value="NZ_CBCSLB010000022.1"/>
</dbReference>
<comment type="subcellular location">
    <subcellularLocation>
        <location evidence="1 6">Cell membrane</location>
        <topology evidence="1 6">Multi-pass membrane protein</topology>
    </subcellularLocation>
</comment>
<feature type="domain" description="VTT" evidence="7">
    <location>
        <begin position="53"/>
        <end position="172"/>
    </location>
</feature>
<dbReference type="InterPro" id="IPR032816">
    <property type="entry name" value="VTT_dom"/>
</dbReference>
<proteinExistence type="inferred from homology"/>
<keyword evidence="4 6" id="KW-1133">Transmembrane helix</keyword>
<dbReference type="GO" id="GO:0005886">
    <property type="term" value="C:plasma membrane"/>
    <property type="evidence" value="ECO:0007669"/>
    <property type="project" value="UniProtKB-SubCell"/>
</dbReference>
<dbReference type="AlphaFoldDB" id="A0A7W5GCR8"/>
<evidence type="ECO:0000256" key="6">
    <source>
        <dbReference type="RuleBase" id="RU366058"/>
    </source>
</evidence>
<gene>
    <name evidence="8" type="ORF">FHS16_005248</name>
</gene>
<comment type="caution">
    <text evidence="8">The sequence shown here is derived from an EMBL/GenBank/DDBJ whole genome shotgun (WGS) entry which is preliminary data.</text>
</comment>
<evidence type="ECO:0000256" key="5">
    <source>
        <dbReference type="ARBA" id="ARBA00023136"/>
    </source>
</evidence>
<dbReference type="PANTHER" id="PTHR12677:SF59">
    <property type="entry name" value="GOLGI APPARATUS MEMBRANE PROTEIN TVP38-RELATED"/>
    <property type="match status" value="1"/>
</dbReference>
<evidence type="ECO:0000313" key="8">
    <source>
        <dbReference type="EMBL" id="MBB3155140.1"/>
    </source>
</evidence>
<feature type="transmembrane region" description="Helical" evidence="6">
    <location>
        <begin position="149"/>
        <end position="168"/>
    </location>
</feature>
<dbReference type="PANTHER" id="PTHR12677">
    <property type="entry name" value="GOLGI APPARATUS MEMBRANE PROTEIN TVP38-RELATED"/>
    <property type="match status" value="1"/>
</dbReference>
<feature type="transmembrane region" description="Helical" evidence="6">
    <location>
        <begin position="180"/>
        <end position="201"/>
    </location>
</feature>
<dbReference type="Pfam" id="PF09335">
    <property type="entry name" value="VTT_dom"/>
    <property type="match status" value="1"/>
</dbReference>
<keyword evidence="9" id="KW-1185">Reference proteome</keyword>
<feature type="transmembrane region" description="Helical" evidence="6">
    <location>
        <begin position="69"/>
        <end position="90"/>
    </location>
</feature>
<comment type="similarity">
    <text evidence="6">Belongs to the TVP38/TMEM64 family.</text>
</comment>
<evidence type="ECO:0000256" key="1">
    <source>
        <dbReference type="ARBA" id="ARBA00004651"/>
    </source>
</evidence>
<keyword evidence="3 6" id="KW-0812">Transmembrane</keyword>
<keyword evidence="5 6" id="KW-0472">Membrane</keyword>
<evidence type="ECO:0000256" key="3">
    <source>
        <dbReference type="ARBA" id="ARBA00022692"/>
    </source>
</evidence>
<reference evidence="8 9" key="1">
    <citation type="submission" date="2020-08" db="EMBL/GenBank/DDBJ databases">
        <title>Genomic Encyclopedia of Type Strains, Phase III (KMG-III): the genomes of soil and plant-associated and newly described type strains.</title>
        <authorList>
            <person name="Whitman W."/>
        </authorList>
    </citation>
    <scope>NUCLEOTIDE SEQUENCE [LARGE SCALE GENOMIC DNA]</scope>
    <source>
        <strain evidence="8 9">CECT 8234</strain>
    </source>
</reference>
<protein>
    <recommendedName>
        <fullName evidence="6">TVP38/TMEM64 family membrane protein</fullName>
    </recommendedName>
</protein>
<evidence type="ECO:0000256" key="2">
    <source>
        <dbReference type="ARBA" id="ARBA00022475"/>
    </source>
</evidence>
<organism evidence="8 9">
    <name type="scientific">Paenibacillus endophyticus</name>
    <dbReference type="NCBI Taxonomy" id="1294268"/>
    <lineage>
        <taxon>Bacteria</taxon>
        <taxon>Bacillati</taxon>
        <taxon>Bacillota</taxon>
        <taxon>Bacilli</taxon>
        <taxon>Bacillales</taxon>
        <taxon>Paenibacillaceae</taxon>
        <taxon>Paenibacillus</taxon>
    </lineage>
</organism>
<dbReference type="Proteomes" id="UP000518605">
    <property type="component" value="Unassembled WGS sequence"/>
</dbReference>
<dbReference type="EMBL" id="JACHXW010000022">
    <property type="protein sequence ID" value="MBB3155140.1"/>
    <property type="molecule type" value="Genomic_DNA"/>
</dbReference>
<sequence>MLKIGMVVLLYASLIAAFLANQELLFTWLAQGGIENLPWMIGTAIVTAAIPFFPFGLIAAIIGAQYGPIWGSLINVISSTIAAALTFWAVRRLLQNGGRSFIAKSKRMDRFMLFFERNAFMAVFMARLIPFVPAQAVNAASAISQMPIGSFVLATLIGKIPVMFVFAFMGDQIFSSLSNVLITGCIYLLFLFMVYICFRWRKHAS</sequence>
<accession>A0A7W5GCR8</accession>
<evidence type="ECO:0000259" key="7">
    <source>
        <dbReference type="Pfam" id="PF09335"/>
    </source>
</evidence>
<feature type="transmembrane region" description="Helical" evidence="6">
    <location>
        <begin position="6"/>
        <end position="29"/>
    </location>
</feature>
<dbReference type="InterPro" id="IPR015414">
    <property type="entry name" value="TMEM64"/>
</dbReference>